<dbReference type="PROSITE" id="PS00463">
    <property type="entry name" value="ZN2_CY6_FUNGAL_1"/>
    <property type="match status" value="1"/>
</dbReference>
<dbReference type="InterPro" id="IPR053181">
    <property type="entry name" value="EcdB-like_regulator"/>
</dbReference>
<dbReference type="PANTHER" id="PTHR47785">
    <property type="entry name" value="ZN(II)2CYS6 TRANSCRIPTION FACTOR (EUROFUNG)-RELATED-RELATED"/>
    <property type="match status" value="1"/>
</dbReference>
<dbReference type="InterPro" id="IPR001138">
    <property type="entry name" value="Zn2Cys6_DnaBD"/>
</dbReference>
<feature type="compositionally biased region" description="Low complexity" evidence="1">
    <location>
        <begin position="103"/>
        <end position="133"/>
    </location>
</feature>
<feature type="compositionally biased region" description="Low complexity" evidence="1">
    <location>
        <begin position="83"/>
        <end position="95"/>
    </location>
</feature>
<reference evidence="3" key="1">
    <citation type="submission" date="2022-12" db="EMBL/GenBank/DDBJ databases">
        <authorList>
            <person name="Brejova B."/>
        </authorList>
    </citation>
    <scope>NUCLEOTIDE SEQUENCE</scope>
</reference>
<dbReference type="AlphaFoldDB" id="A0A9W4TXK8"/>
<dbReference type="Pfam" id="PF00172">
    <property type="entry name" value="Zn_clus"/>
    <property type="match status" value="1"/>
</dbReference>
<dbReference type="CDD" id="cd00067">
    <property type="entry name" value="GAL4"/>
    <property type="match status" value="1"/>
</dbReference>
<dbReference type="PANTHER" id="PTHR47785:SF5">
    <property type="entry name" value="ZN(II)2CYS6 TRANSCRIPTION FACTOR (EUROFUNG)"/>
    <property type="match status" value="1"/>
</dbReference>
<name>A0A9W4TXK8_9ASCO</name>
<evidence type="ECO:0000313" key="4">
    <source>
        <dbReference type="Proteomes" id="UP001152885"/>
    </source>
</evidence>
<proteinExistence type="predicted"/>
<dbReference type="Proteomes" id="UP001152885">
    <property type="component" value="Unassembled WGS sequence"/>
</dbReference>
<feature type="compositionally biased region" description="Polar residues" evidence="1">
    <location>
        <begin position="1"/>
        <end position="18"/>
    </location>
</feature>
<gene>
    <name evidence="3" type="ORF">CANVERA_P3806</name>
</gene>
<feature type="region of interest" description="Disordered" evidence="1">
    <location>
        <begin position="1"/>
        <end position="52"/>
    </location>
</feature>
<protein>
    <recommendedName>
        <fullName evidence="2">Zn(2)-C6 fungal-type domain-containing protein</fullName>
    </recommendedName>
</protein>
<accession>A0A9W4TXK8</accession>
<comment type="caution">
    <text evidence="3">The sequence shown here is derived from an EMBL/GenBank/DDBJ whole genome shotgun (WGS) entry which is preliminary data.</text>
</comment>
<dbReference type="GO" id="GO:0000981">
    <property type="term" value="F:DNA-binding transcription factor activity, RNA polymerase II-specific"/>
    <property type="evidence" value="ECO:0007669"/>
    <property type="project" value="InterPro"/>
</dbReference>
<feature type="region of interest" description="Disordered" evidence="1">
    <location>
        <begin position="83"/>
        <end position="145"/>
    </location>
</feature>
<evidence type="ECO:0000259" key="2">
    <source>
        <dbReference type="PROSITE" id="PS50048"/>
    </source>
</evidence>
<dbReference type="Gene3D" id="4.10.240.10">
    <property type="entry name" value="Zn(2)-C6 fungal-type DNA-binding domain"/>
    <property type="match status" value="1"/>
</dbReference>
<dbReference type="EMBL" id="CANTUO010000004">
    <property type="protein sequence ID" value="CAI5759296.1"/>
    <property type="molecule type" value="Genomic_DNA"/>
</dbReference>
<dbReference type="InterPro" id="IPR036864">
    <property type="entry name" value="Zn2-C6_fun-type_DNA-bd_sf"/>
</dbReference>
<feature type="compositionally biased region" description="Low complexity" evidence="1">
    <location>
        <begin position="19"/>
        <end position="37"/>
    </location>
</feature>
<evidence type="ECO:0000313" key="3">
    <source>
        <dbReference type="EMBL" id="CAI5759296.1"/>
    </source>
</evidence>
<dbReference type="SUPFAM" id="SSF57701">
    <property type="entry name" value="Zn2/Cys6 DNA-binding domain"/>
    <property type="match status" value="1"/>
</dbReference>
<dbReference type="GO" id="GO:0008270">
    <property type="term" value="F:zinc ion binding"/>
    <property type="evidence" value="ECO:0007669"/>
    <property type="project" value="InterPro"/>
</dbReference>
<sequence>MNPQPQNEKAINQINMKRQQQQNNHQGQNNQNQNQNQIPIPYQPVPPHIFNNPSIYQQYAESNPQNYFSPNPNPVFQQHQPQQFNHVQQPQGQPLPSLPPSQPILYPYSQAPPQMQPQQLPPQQQISPENNTNSKKRSNNRATATYPRKRALTACDTCRLKKIKCDNERPRCGSCIRNGNINCHYRTDEKAAYSSYDPASLNILGKLDIILKDLKDIKGGKSSDQLYLQHCSPLLAFREIVIASQNIMYYLRKKSPRIEVLDRLFWTCLKLECELLTELSPFGCVSGITQIEPPISFPKIPESTKRNYSESVLNLASRYDDEYTWYYFLTEIAIRKIDNKMFDEMFSLDSQLKKLWDQESFSSEIIWHNFIKYLNQYNGIINSLSPEIRNFVLEETDVDLIYRRIKEKFDKKNNIKEEFSMFLDDFLIDDDLLIKTQSQSIMFIKTRVLSSKLLLFRPIVYLFLEDKIKIEDILEAINSIFESTNSTATNSNTSHLGTPNSFNSINLSSSSDNFEFDMDYYNLINAPLFYQKQFPNEDFSNLIEYENENDKSTNNFKIKDLAEVKKKVIKIFIQNVISLPKLNIPKLAAYRHPGSWYYLRNLFIGNIYQYLLYKKIESMLKLSNVSAEVEKMMSMVIDKQSLIVGFEHSILVYEYWKDESKDCAIYQDYIKKMIASL</sequence>
<dbReference type="SMART" id="SM00066">
    <property type="entry name" value="GAL4"/>
    <property type="match status" value="1"/>
</dbReference>
<keyword evidence="4" id="KW-1185">Reference proteome</keyword>
<dbReference type="PROSITE" id="PS50048">
    <property type="entry name" value="ZN2_CY6_FUNGAL_2"/>
    <property type="match status" value="1"/>
</dbReference>
<organism evidence="3 4">
    <name type="scientific">Candida verbasci</name>
    <dbReference type="NCBI Taxonomy" id="1227364"/>
    <lineage>
        <taxon>Eukaryota</taxon>
        <taxon>Fungi</taxon>
        <taxon>Dikarya</taxon>
        <taxon>Ascomycota</taxon>
        <taxon>Saccharomycotina</taxon>
        <taxon>Pichiomycetes</taxon>
        <taxon>Debaryomycetaceae</taxon>
        <taxon>Candida/Lodderomyces clade</taxon>
        <taxon>Candida</taxon>
    </lineage>
</organism>
<feature type="domain" description="Zn(2)-C6 fungal-type" evidence="2">
    <location>
        <begin position="154"/>
        <end position="185"/>
    </location>
</feature>
<evidence type="ECO:0000256" key="1">
    <source>
        <dbReference type="SAM" id="MobiDB-lite"/>
    </source>
</evidence>
<dbReference type="OrthoDB" id="4356994at2759"/>